<dbReference type="EMBL" id="FOAK01000009">
    <property type="protein sequence ID" value="SEL08464.1"/>
    <property type="molecule type" value="Genomic_DNA"/>
</dbReference>
<evidence type="ECO:0000256" key="2">
    <source>
        <dbReference type="ARBA" id="ARBA00022801"/>
    </source>
</evidence>
<dbReference type="InterPro" id="IPR015797">
    <property type="entry name" value="NUDIX_hydrolase-like_dom_sf"/>
</dbReference>
<reference evidence="4 5" key="1">
    <citation type="submission" date="2016-10" db="EMBL/GenBank/DDBJ databases">
        <authorList>
            <person name="de Groot N.N."/>
        </authorList>
    </citation>
    <scope>NUCLEOTIDE SEQUENCE [LARGE SCALE GENOMIC DNA]</scope>
    <source>
        <strain evidence="4 5">DSM 11978</strain>
    </source>
</reference>
<dbReference type="PROSITE" id="PS51462">
    <property type="entry name" value="NUDIX"/>
    <property type="match status" value="1"/>
</dbReference>
<dbReference type="STRING" id="190974.SAMN05216439_1918"/>
<dbReference type="InterPro" id="IPR000086">
    <property type="entry name" value="NUDIX_hydrolase_dom"/>
</dbReference>
<evidence type="ECO:0000256" key="1">
    <source>
        <dbReference type="ARBA" id="ARBA00001946"/>
    </source>
</evidence>
<dbReference type="PANTHER" id="PTHR43046">
    <property type="entry name" value="GDP-MANNOSE MANNOSYL HYDROLASE"/>
    <property type="match status" value="1"/>
</dbReference>
<dbReference type="GO" id="GO:0016787">
    <property type="term" value="F:hydrolase activity"/>
    <property type="evidence" value="ECO:0007669"/>
    <property type="project" value="UniProtKB-KW"/>
</dbReference>
<protein>
    <submittedName>
        <fullName evidence="4">8-oxo-dGTP diphosphatase</fullName>
    </submittedName>
</protein>
<comment type="cofactor">
    <cofactor evidence="1">
        <name>Mg(2+)</name>
        <dbReference type="ChEBI" id="CHEBI:18420"/>
    </cofactor>
</comment>
<dbReference type="SUPFAM" id="SSF55811">
    <property type="entry name" value="Nudix"/>
    <property type="match status" value="1"/>
</dbReference>
<feature type="domain" description="Nudix hydrolase" evidence="3">
    <location>
        <begin position="5"/>
        <end position="139"/>
    </location>
</feature>
<dbReference type="RefSeq" id="WP_069572815.1">
    <property type="nucleotide sequence ID" value="NZ_FOAK01000009.1"/>
</dbReference>
<dbReference type="PANTHER" id="PTHR43046:SF14">
    <property type="entry name" value="MUTT_NUDIX FAMILY PROTEIN"/>
    <property type="match status" value="1"/>
</dbReference>
<dbReference type="Proteomes" id="UP000199506">
    <property type="component" value="Unassembled WGS sequence"/>
</dbReference>
<dbReference type="OrthoDB" id="25379at2157"/>
<name>A0A1H7MBB2_9EURY</name>
<evidence type="ECO:0000259" key="3">
    <source>
        <dbReference type="PROSITE" id="PS51462"/>
    </source>
</evidence>
<dbReference type="Pfam" id="PF00293">
    <property type="entry name" value="NUDIX"/>
    <property type="match status" value="1"/>
</dbReference>
<evidence type="ECO:0000313" key="4">
    <source>
        <dbReference type="EMBL" id="SEL08464.1"/>
    </source>
</evidence>
<organism evidence="4 5">
    <name type="scientific">Methanobrevibacter gottschalkii</name>
    <dbReference type="NCBI Taxonomy" id="190974"/>
    <lineage>
        <taxon>Archaea</taxon>
        <taxon>Methanobacteriati</taxon>
        <taxon>Methanobacteriota</taxon>
        <taxon>Methanomada group</taxon>
        <taxon>Methanobacteria</taxon>
        <taxon>Methanobacteriales</taxon>
        <taxon>Methanobacteriaceae</taxon>
        <taxon>Methanobrevibacter</taxon>
    </lineage>
</organism>
<evidence type="ECO:0000313" key="5">
    <source>
        <dbReference type="Proteomes" id="UP000199506"/>
    </source>
</evidence>
<gene>
    <name evidence="4" type="ORF">SAMN05216439_1918</name>
</gene>
<accession>A0A1H7MBB2</accession>
<proteinExistence type="predicted"/>
<dbReference type="Gene3D" id="3.90.79.10">
    <property type="entry name" value="Nucleoside Triphosphate Pyrophosphohydrolase"/>
    <property type="match status" value="1"/>
</dbReference>
<sequence length="139" mass="15901">MSTLWGLTARGICQFNDKILLLKIRSNSAHDAEKWEIPGGKVKKCEFFDDALKREYLEETGLEIDVQELYNVVRNDYTACKTKEDVKSIQLIMKVSCDNDEVKISGEHDDFGWFSWNEIDEMIAGELLTPAAIMAFSKD</sequence>
<keyword evidence="2" id="KW-0378">Hydrolase</keyword>
<dbReference type="AlphaFoldDB" id="A0A1H7MBB2"/>